<evidence type="ECO:0000256" key="1">
    <source>
        <dbReference type="ARBA" id="ARBA00022603"/>
    </source>
</evidence>
<feature type="domain" description="O-methyltransferase C-terminal" evidence="4">
    <location>
        <begin position="121"/>
        <end position="322"/>
    </location>
</feature>
<evidence type="ECO:0000259" key="4">
    <source>
        <dbReference type="Pfam" id="PF00891"/>
    </source>
</evidence>
<dbReference type="SUPFAM" id="SSF46785">
    <property type="entry name" value="Winged helix' DNA-binding domain"/>
    <property type="match status" value="1"/>
</dbReference>
<dbReference type="InterPro" id="IPR036390">
    <property type="entry name" value="WH_DNA-bd_sf"/>
</dbReference>
<dbReference type="Proteomes" id="UP001597419">
    <property type="component" value="Unassembled WGS sequence"/>
</dbReference>
<dbReference type="PIRSF" id="PIRSF005739">
    <property type="entry name" value="O-mtase"/>
    <property type="match status" value="1"/>
</dbReference>
<dbReference type="PANTHER" id="PTHR43712:SF2">
    <property type="entry name" value="O-METHYLTRANSFERASE CICE"/>
    <property type="match status" value="1"/>
</dbReference>
<dbReference type="GO" id="GO:0008168">
    <property type="term" value="F:methyltransferase activity"/>
    <property type="evidence" value="ECO:0007669"/>
    <property type="project" value="UniProtKB-KW"/>
</dbReference>
<name>A0ABW5GRP4_9PSEU</name>
<gene>
    <name evidence="6" type="ORF">ACFSYJ_33375</name>
</gene>
<accession>A0ABW5GRP4</accession>
<sequence length="342" mass="36464">MTPDEATPVTAGRASAFFLLDEVLGYLYPAALRVAAALGVADHLTEGPRSAAELARATGADPAYLYRTLRLLATRGVFAEDEAGRFALTPAADALRTDAPVSARSAILMLTDKTFWQPAGELPATVREGTTVFERIFGTSFFGHFSGDPATAAIFHDGMAGMADPENPLIAHACAFPDSATVVDVGGGHGGLLLAALRANPGIRGVLFDQPHVLAEHHLGELGADDRWETATGDFFTEVPRGDVYLIKRILHDWDDEESVRILRQCRRAMSAGGRVLVADSVLPTGNDPHPGKTFDLLMMASLSGRERTRAEFERLFTEAGLELTRVIPTGSPLSVVEGTAA</sequence>
<evidence type="ECO:0000313" key="6">
    <source>
        <dbReference type="EMBL" id="MFD2463546.1"/>
    </source>
</evidence>
<evidence type="ECO:0000256" key="3">
    <source>
        <dbReference type="ARBA" id="ARBA00022691"/>
    </source>
</evidence>
<dbReference type="EMBL" id="JBHUKU010000021">
    <property type="protein sequence ID" value="MFD2463546.1"/>
    <property type="molecule type" value="Genomic_DNA"/>
</dbReference>
<keyword evidence="1 6" id="KW-0489">Methyltransferase</keyword>
<evidence type="ECO:0000313" key="7">
    <source>
        <dbReference type="Proteomes" id="UP001597419"/>
    </source>
</evidence>
<dbReference type="InterPro" id="IPR016461">
    <property type="entry name" value="COMT-like"/>
</dbReference>
<dbReference type="InterPro" id="IPR036388">
    <property type="entry name" value="WH-like_DNA-bd_sf"/>
</dbReference>
<evidence type="ECO:0000256" key="2">
    <source>
        <dbReference type="ARBA" id="ARBA00022679"/>
    </source>
</evidence>
<keyword evidence="7" id="KW-1185">Reference proteome</keyword>
<dbReference type="Gene3D" id="1.10.10.10">
    <property type="entry name" value="Winged helix-like DNA-binding domain superfamily/Winged helix DNA-binding domain"/>
    <property type="match status" value="1"/>
</dbReference>
<feature type="domain" description="O-methyltransferase dimerisation" evidence="5">
    <location>
        <begin position="23"/>
        <end position="96"/>
    </location>
</feature>
<keyword evidence="2" id="KW-0808">Transferase</keyword>
<dbReference type="InterPro" id="IPR001077">
    <property type="entry name" value="COMT_C"/>
</dbReference>
<dbReference type="Pfam" id="PF00891">
    <property type="entry name" value="Methyltransf_2"/>
    <property type="match status" value="1"/>
</dbReference>
<dbReference type="PANTHER" id="PTHR43712">
    <property type="entry name" value="PUTATIVE (AFU_ORTHOLOGUE AFUA_4G14580)-RELATED"/>
    <property type="match status" value="1"/>
</dbReference>
<proteinExistence type="predicted"/>
<dbReference type="Pfam" id="PF08100">
    <property type="entry name" value="Dimerisation"/>
    <property type="match status" value="1"/>
</dbReference>
<dbReference type="InterPro" id="IPR012967">
    <property type="entry name" value="COMT_dimerisation"/>
</dbReference>
<keyword evidence="3" id="KW-0949">S-adenosyl-L-methionine</keyword>
<dbReference type="SUPFAM" id="SSF53335">
    <property type="entry name" value="S-adenosyl-L-methionine-dependent methyltransferases"/>
    <property type="match status" value="1"/>
</dbReference>
<dbReference type="InterPro" id="IPR029063">
    <property type="entry name" value="SAM-dependent_MTases_sf"/>
</dbReference>
<dbReference type="PROSITE" id="PS51683">
    <property type="entry name" value="SAM_OMT_II"/>
    <property type="match status" value="1"/>
</dbReference>
<dbReference type="RefSeq" id="WP_345400511.1">
    <property type="nucleotide sequence ID" value="NZ_BAABHG010000011.1"/>
</dbReference>
<dbReference type="Gene3D" id="3.40.50.150">
    <property type="entry name" value="Vaccinia Virus protein VP39"/>
    <property type="match status" value="1"/>
</dbReference>
<comment type="caution">
    <text evidence="6">The sequence shown here is derived from an EMBL/GenBank/DDBJ whole genome shotgun (WGS) entry which is preliminary data.</text>
</comment>
<protein>
    <submittedName>
        <fullName evidence="6">Methyltransferase</fullName>
    </submittedName>
</protein>
<dbReference type="GO" id="GO:0032259">
    <property type="term" value="P:methylation"/>
    <property type="evidence" value="ECO:0007669"/>
    <property type="project" value="UniProtKB-KW"/>
</dbReference>
<organism evidence="6 7">
    <name type="scientific">Amycolatopsis samaneae</name>
    <dbReference type="NCBI Taxonomy" id="664691"/>
    <lineage>
        <taxon>Bacteria</taxon>
        <taxon>Bacillati</taxon>
        <taxon>Actinomycetota</taxon>
        <taxon>Actinomycetes</taxon>
        <taxon>Pseudonocardiales</taxon>
        <taxon>Pseudonocardiaceae</taxon>
        <taxon>Amycolatopsis</taxon>
    </lineage>
</organism>
<reference evidence="7" key="1">
    <citation type="journal article" date="2019" name="Int. J. Syst. Evol. Microbiol.">
        <title>The Global Catalogue of Microorganisms (GCM) 10K type strain sequencing project: providing services to taxonomists for standard genome sequencing and annotation.</title>
        <authorList>
            <consortium name="The Broad Institute Genomics Platform"/>
            <consortium name="The Broad Institute Genome Sequencing Center for Infectious Disease"/>
            <person name="Wu L."/>
            <person name="Ma J."/>
        </authorList>
    </citation>
    <scope>NUCLEOTIDE SEQUENCE [LARGE SCALE GENOMIC DNA]</scope>
    <source>
        <strain evidence="7">CGMCC 4.7643</strain>
    </source>
</reference>
<evidence type="ECO:0000259" key="5">
    <source>
        <dbReference type="Pfam" id="PF08100"/>
    </source>
</evidence>